<dbReference type="EMBL" id="PKJC01000016">
    <property type="protein sequence ID" value="PKZ64108.1"/>
    <property type="molecule type" value="Genomic_DNA"/>
</dbReference>
<dbReference type="InterPro" id="IPR036291">
    <property type="entry name" value="NAD(P)-bd_dom_sf"/>
</dbReference>
<dbReference type="STRING" id="2055.BCM27_25150"/>
<reference evidence="2 3" key="1">
    <citation type="submission" date="2017-12" db="EMBL/GenBank/DDBJ databases">
        <title>Phylogenetic diversity of female urinary microbiome.</title>
        <authorList>
            <person name="Thomas-White K."/>
            <person name="Wolfe A.J."/>
        </authorList>
    </citation>
    <scope>NUCLEOTIDE SEQUENCE [LARGE SCALE GENOMIC DNA]</scope>
    <source>
        <strain evidence="2 3">UMB0777</strain>
    </source>
</reference>
<sequence length="344" mass="37518">MKVLVTGHLGYIGAELVPMLVDAGHDVVGLDTDYYRDRDFRTEPLRVPTLDMDIRDVEQQHLTGFDAVVHLAALSNDPVSELNPELTYDINLEASVRLARAAKAAGVARFVFSSSCSLYGAGAEGALSENAEMEAVTPYGESKVRAERAISELADDTFCPTFLRNATAYGISRRLRTDVVVNNLVGHAVTSGKVLLMSNGAAWRPLVHVRDISHAIVTVLQAPPATVHNEVFNVGRNSDNHQIRDVAKMVADIVPECEVAFADDVVADIRNYVVDFTKIETSLPGYAPQWTLATGIAEIHAAYVDAGLSADRFNGNDFVRLRVLRELLDADALDADLRWTGDRS</sequence>
<dbReference type="Pfam" id="PF01370">
    <property type="entry name" value="Epimerase"/>
    <property type="match status" value="1"/>
</dbReference>
<dbReference type="AlphaFoldDB" id="A0A2I1R4S7"/>
<proteinExistence type="predicted"/>
<accession>A0A2I1R4S7</accession>
<comment type="caution">
    <text evidence="2">The sequence shown here is derived from an EMBL/GenBank/DDBJ whole genome shotgun (WGS) entry which is preliminary data.</text>
</comment>
<dbReference type="SUPFAM" id="SSF51735">
    <property type="entry name" value="NAD(P)-binding Rossmann-fold domains"/>
    <property type="match status" value="1"/>
</dbReference>
<evidence type="ECO:0000313" key="3">
    <source>
        <dbReference type="Proteomes" id="UP000234662"/>
    </source>
</evidence>
<dbReference type="PANTHER" id="PTHR43245:SF23">
    <property type="entry name" value="NAD(P)-BINDING DOMAIN-CONTAINING PROTEIN"/>
    <property type="match status" value="1"/>
</dbReference>
<dbReference type="PANTHER" id="PTHR43245">
    <property type="entry name" value="BIFUNCTIONAL POLYMYXIN RESISTANCE PROTEIN ARNA"/>
    <property type="match status" value="1"/>
</dbReference>
<evidence type="ECO:0000259" key="1">
    <source>
        <dbReference type="Pfam" id="PF01370"/>
    </source>
</evidence>
<dbReference type="InterPro" id="IPR001509">
    <property type="entry name" value="Epimerase_deHydtase"/>
</dbReference>
<feature type="domain" description="NAD-dependent epimerase/dehydratase" evidence="1">
    <location>
        <begin position="3"/>
        <end position="235"/>
    </location>
</feature>
<evidence type="ECO:0000313" key="2">
    <source>
        <dbReference type="EMBL" id="PKZ64108.1"/>
    </source>
</evidence>
<dbReference type="CDD" id="cd08946">
    <property type="entry name" value="SDR_e"/>
    <property type="match status" value="1"/>
</dbReference>
<gene>
    <name evidence="2" type="ORF">CYJ73_18410</name>
</gene>
<dbReference type="InterPro" id="IPR050177">
    <property type="entry name" value="Lipid_A_modif_metabolic_enz"/>
</dbReference>
<dbReference type="RefSeq" id="WP_101821291.1">
    <property type="nucleotide sequence ID" value="NZ_PKJC01000016.1"/>
</dbReference>
<organism evidence="2 3">
    <name type="scientific">Gordonia terrae</name>
    <dbReference type="NCBI Taxonomy" id="2055"/>
    <lineage>
        <taxon>Bacteria</taxon>
        <taxon>Bacillati</taxon>
        <taxon>Actinomycetota</taxon>
        <taxon>Actinomycetes</taxon>
        <taxon>Mycobacteriales</taxon>
        <taxon>Gordoniaceae</taxon>
        <taxon>Gordonia</taxon>
    </lineage>
</organism>
<dbReference type="Gene3D" id="3.40.50.720">
    <property type="entry name" value="NAD(P)-binding Rossmann-like Domain"/>
    <property type="match status" value="1"/>
</dbReference>
<dbReference type="Proteomes" id="UP000234662">
    <property type="component" value="Unassembled WGS sequence"/>
</dbReference>
<protein>
    <submittedName>
        <fullName evidence="2">NAD-dependent dehydratase</fullName>
    </submittedName>
</protein>
<name>A0A2I1R4S7_9ACTN</name>